<dbReference type="EMBL" id="JACBYR010000001">
    <property type="protein sequence ID" value="NYE83358.1"/>
    <property type="molecule type" value="Genomic_DNA"/>
</dbReference>
<keyword evidence="2" id="KW-1185">Reference proteome</keyword>
<proteinExistence type="predicted"/>
<dbReference type="AlphaFoldDB" id="A0A7Y9IUT0"/>
<sequence length="93" mass="10433">MIRATAISFRGLTRLLDIPVGTQIDIAKRSLYRAYHFARCAYLWLNKAAYARDCVGPYHSTSSWGMRAEGCPHFIQLPPSANDGGVYVDQPTR</sequence>
<evidence type="ECO:0000313" key="1">
    <source>
        <dbReference type="EMBL" id="NYE83358.1"/>
    </source>
</evidence>
<evidence type="ECO:0000313" key="2">
    <source>
        <dbReference type="Proteomes" id="UP000542125"/>
    </source>
</evidence>
<gene>
    <name evidence="1" type="ORF">FHW18_002629</name>
</gene>
<protein>
    <submittedName>
        <fullName evidence="1">Uncharacterized protein</fullName>
    </submittedName>
</protein>
<dbReference type="Proteomes" id="UP000542125">
    <property type="component" value="Unassembled WGS sequence"/>
</dbReference>
<accession>A0A7Y9IUT0</accession>
<reference evidence="1 2" key="1">
    <citation type="submission" date="2020-07" db="EMBL/GenBank/DDBJ databases">
        <title>Genomic Encyclopedia of Type Strains, Phase IV (KMG-V): Genome sequencing to study the core and pangenomes of soil and plant-associated prokaryotes.</title>
        <authorList>
            <person name="Whitman W."/>
        </authorList>
    </citation>
    <scope>NUCLEOTIDE SEQUENCE [LARGE SCALE GENOMIC DNA]</scope>
    <source>
        <strain evidence="1 2">SAS40</strain>
    </source>
</reference>
<organism evidence="1 2">
    <name type="scientific">Pigmentiphaga litoralis</name>
    <dbReference type="NCBI Taxonomy" id="516702"/>
    <lineage>
        <taxon>Bacteria</taxon>
        <taxon>Pseudomonadati</taxon>
        <taxon>Pseudomonadota</taxon>
        <taxon>Betaproteobacteria</taxon>
        <taxon>Burkholderiales</taxon>
        <taxon>Alcaligenaceae</taxon>
        <taxon>Pigmentiphaga</taxon>
    </lineage>
</organism>
<name>A0A7Y9IUT0_9BURK</name>
<comment type="caution">
    <text evidence="1">The sequence shown here is derived from an EMBL/GenBank/DDBJ whole genome shotgun (WGS) entry which is preliminary data.</text>
</comment>